<dbReference type="AlphaFoldDB" id="A0A1G9DSH9"/>
<keyword evidence="2" id="KW-1185">Reference proteome</keyword>
<protein>
    <submittedName>
        <fullName evidence="1">Uncharacterized protein</fullName>
    </submittedName>
</protein>
<accession>A0A1G9DSH9</accession>
<reference evidence="2" key="1">
    <citation type="submission" date="2016-10" db="EMBL/GenBank/DDBJ databases">
        <authorList>
            <person name="Varghese N."/>
            <person name="Submissions S."/>
        </authorList>
    </citation>
    <scope>NUCLEOTIDE SEQUENCE [LARGE SCALE GENOMIC DNA]</scope>
    <source>
        <strain evidence="2">CGMCC 1.11022</strain>
    </source>
</reference>
<evidence type="ECO:0000313" key="1">
    <source>
        <dbReference type="EMBL" id="SDK66785.1"/>
    </source>
</evidence>
<gene>
    <name evidence="1" type="ORF">SAMN05428953_118116</name>
</gene>
<sequence>MPIVNRVARLVFNDGIHRPARLQTYKRVNEAL</sequence>
<dbReference type="Proteomes" id="UP000198894">
    <property type="component" value="Unassembled WGS sequence"/>
</dbReference>
<dbReference type="EMBL" id="FNEE01000018">
    <property type="protein sequence ID" value="SDK66785.1"/>
    <property type="molecule type" value="Genomic_DNA"/>
</dbReference>
<proteinExistence type="predicted"/>
<organism evidence="1 2">
    <name type="scientific">Mesorhizobium muleiense</name>
    <dbReference type="NCBI Taxonomy" id="1004279"/>
    <lineage>
        <taxon>Bacteria</taxon>
        <taxon>Pseudomonadati</taxon>
        <taxon>Pseudomonadota</taxon>
        <taxon>Alphaproteobacteria</taxon>
        <taxon>Hyphomicrobiales</taxon>
        <taxon>Phyllobacteriaceae</taxon>
        <taxon>Mesorhizobium</taxon>
    </lineage>
</organism>
<evidence type="ECO:0000313" key="2">
    <source>
        <dbReference type="Proteomes" id="UP000198894"/>
    </source>
</evidence>
<name>A0A1G9DSH9_9HYPH</name>